<name>A0A6G9YZZ6_9NOCA</name>
<dbReference type="EMBL" id="CP046173">
    <property type="protein sequence ID" value="QIS18536.1"/>
    <property type="molecule type" value="Genomic_DNA"/>
</dbReference>
<protein>
    <submittedName>
        <fullName evidence="1">Uncharacterized protein</fullName>
    </submittedName>
</protein>
<organism evidence="1 2">
    <name type="scientific">Nocardia terpenica</name>
    <dbReference type="NCBI Taxonomy" id="455432"/>
    <lineage>
        <taxon>Bacteria</taxon>
        <taxon>Bacillati</taxon>
        <taxon>Actinomycetota</taxon>
        <taxon>Actinomycetes</taxon>
        <taxon>Mycobacteriales</taxon>
        <taxon>Nocardiaceae</taxon>
        <taxon>Nocardia</taxon>
    </lineage>
</organism>
<sequence>MSGRDLYRAYQEGVAAAGQADAVNPYTPAPAGSPRQLLARMWLRGRLKHALDVPDTE</sequence>
<evidence type="ECO:0000313" key="1">
    <source>
        <dbReference type="EMBL" id="QIS18536.1"/>
    </source>
</evidence>
<dbReference type="RefSeq" id="WP_156674249.1">
    <property type="nucleotide sequence ID" value="NZ_CP046173.1"/>
</dbReference>
<dbReference type="AlphaFoldDB" id="A0A6G9YZZ6"/>
<proteinExistence type="predicted"/>
<dbReference type="Proteomes" id="UP000500953">
    <property type="component" value="Chromosome"/>
</dbReference>
<evidence type="ECO:0000313" key="2">
    <source>
        <dbReference type="Proteomes" id="UP000500953"/>
    </source>
</evidence>
<accession>A0A6G9YZZ6</accession>
<gene>
    <name evidence="1" type="ORF">F6W96_09785</name>
</gene>
<dbReference type="OrthoDB" id="9904469at2"/>
<reference evidence="1 2" key="1">
    <citation type="journal article" date="2019" name="ACS Chem. Biol.">
        <title>Identification and Mobilization of a Cryptic Antibiotic Biosynthesis Gene Locus from a Human-Pathogenic Nocardia Isolate.</title>
        <authorList>
            <person name="Herisse M."/>
            <person name="Ishida K."/>
            <person name="Porter J.L."/>
            <person name="Howden B."/>
            <person name="Hertweck C."/>
            <person name="Stinear T.P."/>
            <person name="Pidot S.J."/>
        </authorList>
    </citation>
    <scope>NUCLEOTIDE SEQUENCE [LARGE SCALE GENOMIC DNA]</scope>
    <source>
        <strain evidence="1 2">AUSMDU00012715</strain>
    </source>
</reference>